<organism evidence="2 3">
    <name type="scientific">Pedobacter kyungheensis</name>
    <dbReference type="NCBI Taxonomy" id="1069985"/>
    <lineage>
        <taxon>Bacteria</taxon>
        <taxon>Pseudomonadati</taxon>
        <taxon>Bacteroidota</taxon>
        <taxon>Sphingobacteriia</taxon>
        <taxon>Sphingobacteriales</taxon>
        <taxon>Sphingobacteriaceae</taxon>
        <taxon>Pedobacter</taxon>
    </lineage>
</organism>
<evidence type="ECO:0000313" key="2">
    <source>
        <dbReference type="EMBL" id="KIA93420.1"/>
    </source>
</evidence>
<reference evidence="2 3" key="1">
    <citation type="submission" date="2014-10" db="EMBL/GenBank/DDBJ databases">
        <title>Pedobacter Kyungheensis.</title>
        <authorList>
            <person name="Anderson B.M."/>
            <person name="Newman J.D."/>
        </authorList>
    </citation>
    <scope>NUCLEOTIDE SEQUENCE [LARGE SCALE GENOMIC DNA]</scope>
    <source>
        <strain evidence="2 3">KACC 16221</strain>
    </source>
</reference>
<protein>
    <submittedName>
        <fullName evidence="2">Uncharacterized protein</fullName>
    </submittedName>
</protein>
<dbReference type="AlphaFoldDB" id="A0A0C1DHK3"/>
<comment type="caution">
    <text evidence="2">The sequence shown here is derived from an EMBL/GenBank/DDBJ whole genome shotgun (WGS) entry which is preliminary data.</text>
</comment>
<evidence type="ECO:0000256" key="1">
    <source>
        <dbReference type="SAM" id="Coils"/>
    </source>
</evidence>
<sequence length="111" mass="12407">MRLLRKNLLKKIFGMLVLVLFATKFFTSAITILLSPGCVYAIEKSSEENKAKEEESFEKLKKKLMLYESSAPACLNPIPTNCQNLNQYLYGLRPCNSPAKNVPTPPPDLAA</sequence>
<evidence type="ECO:0000313" key="3">
    <source>
        <dbReference type="Proteomes" id="UP000031246"/>
    </source>
</evidence>
<feature type="coiled-coil region" evidence="1">
    <location>
        <begin position="43"/>
        <end position="70"/>
    </location>
</feature>
<gene>
    <name evidence="2" type="ORF">OC25_13400</name>
</gene>
<name>A0A0C1DHK3_9SPHI</name>
<dbReference type="EMBL" id="JSYN01000015">
    <property type="protein sequence ID" value="KIA93420.1"/>
    <property type="molecule type" value="Genomic_DNA"/>
</dbReference>
<proteinExistence type="predicted"/>
<keyword evidence="3" id="KW-1185">Reference proteome</keyword>
<dbReference type="Proteomes" id="UP000031246">
    <property type="component" value="Unassembled WGS sequence"/>
</dbReference>
<accession>A0A0C1DHK3</accession>
<keyword evidence="1" id="KW-0175">Coiled coil</keyword>